<name>A0ABQ5HYV3_9ASTR</name>
<reference evidence="2" key="2">
    <citation type="submission" date="2022-01" db="EMBL/GenBank/DDBJ databases">
        <authorList>
            <person name="Yamashiro T."/>
            <person name="Shiraishi A."/>
            <person name="Satake H."/>
            <person name="Nakayama K."/>
        </authorList>
    </citation>
    <scope>NUCLEOTIDE SEQUENCE</scope>
</reference>
<proteinExistence type="predicted"/>
<comment type="caution">
    <text evidence="2">The sequence shown here is derived from an EMBL/GenBank/DDBJ whole genome shotgun (WGS) entry which is preliminary data.</text>
</comment>
<feature type="region of interest" description="Disordered" evidence="1">
    <location>
        <begin position="129"/>
        <end position="172"/>
    </location>
</feature>
<feature type="compositionally biased region" description="Basic and acidic residues" evidence="1">
    <location>
        <begin position="157"/>
        <end position="172"/>
    </location>
</feature>
<feature type="compositionally biased region" description="Basic and acidic residues" evidence="1">
    <location>
        <begin position="135"/>
        <end position="144"/>
    </location>
</feature>
<evidence type="ECO:0000313" key="2">
    <source>
        <dbReference type="EMBL" id="GJT93003.1"/>
    </source>
</evidence>
<dbReference type="EMBL" id="BQNB010020163">
    <property type="protein sequence ID" value="GJT93003.1"/>
    <property type="molecule type" value="Genomic_DNA"/>
</dbReference>
<sequence>MGLLALWMPKPDDRESRRSAMGLGILRSGSMMTRIIICYDKGIPWHRQTRIFQSVEALVDDRQYHYETARLLDQEALVSREAWAHLVGLSSAVHYELQGYRTHTWMQDHRIDAQESLIATLVHETRSQMQQTEMAELRETDCRQQRRRARQPAPDARVPDHQDAFGDDDSHI</sequence>
<evidence type="ECO:0000313" key="3">
    <source>
        <dbReference type="Proteomes" id="UP001151760"/>
    </source>
</evidence>
<evidence type="ECO:0000256" key="1">
    <source>
        <dbReference type="SAM" id="MobiDB-lite"/>
    </source>
</evidence>
<accession>A0ABQ5HYV3</accession>
<organism evidence="2 3">
    <name type="scientific">Tanacetum coccineum</name>
    <dbReference type="NCBI Taxonomy" id="301880"/>
    <lineage>
        <taxon>Eukaryota</taxon>
        <taxon>Viridiplantae</taxon>
        <taxon>Streptophyta</taxon>
        <taxon>Embryophyta</taxon>
        <taxon>Tracheophyta</taxon>
        <taxon>Spermatophyta</taxon>
        <taxon>Magnoliopsida</taxon>
        <taxon>eudicotyledons</taxon>
        <taxon>Gunneridae</taxon>
        <taxon>Pentapetalae</taxon>
        <taxon>asterids</taxon>
        <taxon>campanulids</taxon>
        <taxon>Asterales</taxon>
        <taxon>Asteraceae</taxon>
        <taxon>Asteroideae</taxon>
        <taxon>Anthemideae</taxon>
        <taxon>Anthemidinae</taxon>
        <taxon>Tanacetum</taxon>
    </lineage>
</organism>
<keyword evidence="3" id="KW-1185">Reference proteome</keyword>
<gene>
    <name evidence="2" type="ORF">Tco_1081848</name>
</gene>
<protein>
    <submittedName>
        <fullName evidence="2">Uncharacterized protein</fullName>
    </submittedName>
</protein>
<reference evidence="2" key="1">
    <citation type="journal article" date="2022" name="Int. J. Mol. Sci.">
        <title>Draft Genome of Tanacetum Coccineum: Genomic Comparison of Closely Related Tanacetum-Family Plants.</title>
        <authorList>
            <person name="Yamashiro T."/>
            <person name="Shiraishi A."/>
            <person name="Nakayama K."/>
            <person name="Satake H."/>
        </authorList>
    </citation>
    <scope>NUCLEOTIDE SEQUENCE</scope>
</reference>
<dbReference type="Proteomes" id="UP001151760">
    <property type="component" value="Unassembled WGS sequence"/>
</dbReference>